<feature type="compositionally biased region" description="Polar residues" evidence="6">
    <location>
        <begin position="423"/>
        <end position="434"/>
    </location>
</feature>
<dbReference type="Gene3D" id="4.10.860.20">
    <property type="entry name" value="Rabenosyn, Rab binding domain"/>
    <property type="match status" value="1"/>
</dbReference>
<dbReference type="PROSITE" id="PS50178">
    <property type="entry name" value="ZF_FYVE"/>
    <property type="match status" value="1"/>
</dbReference>
<keyword evidence="3" id="KW-0862">Zinc</keyword>
<evidence type="ECO:0000313" key="9">
    <source>
        <dbReference type="EMBL" id="CAH3026229.1"/>
    </source>
</evidence>
<dbReference type="EMBL" id="CALNXI010000394">
    <property type="protein sequence ID" value="CAH3026229.1"/>
    <property type="molecule type" value="Genomic_DNA"/>
</dbReference>
<dbReference type="PROSITE" id="PS50157">
    <property type="entry name" value="ZINC_FINGER_C2H2_2"/>
    <property type="match status" value="1"/>
</dbReference>
<keyword evidence="2 4" id="KW-0863">Zinc-finger</keyword>
<dbReference type="InterPro" id="IPR036531">
    <property type="entry name" value="Rbsn_Rab-bd_sf"/>
</dbReference>
<dbReference type="InterPro" id="IPR052727">
    <property type="entry name" value="Rab4/Rab5_effector"/>
</dbReference>
<dbReference type="PANTHER" id="PTHR13510">
    <property type="entry name" value="FYVE-FINGER-CONTAINING RAB5 EFFECTOR PROTEIN RABENOSYN-5-RELATED"/>
    <property type="match status" value="1"/>
</dbReference>
<evidence type="ECO:0000256" key="6">
    <source>
        <dbReference type="SAM" id="MobiDB-lite"/>
    </source>
</evidence>
<reference evidence="9 10" key="1">
    <citation type="submission" date="2022-05" db="EMBL/GenBank/DDBJ databases">
        <authorList>
            <consortium name="Genoscope - CEA"/>
            <person name="William W."/>
        </authorList>
    </citation>
    <scope>NUCLEOTIDE SEQUENCE [LARGE SCALE GENOMIC DNA]</scope>
</reference>
<name>A0ABN8MDY9_9CNID</name>
<dbReference type="InterPro" id="IPR017455">
    <property type="entry name" value="Znf_FYVE-rel"/>
</dbReference>
<feature type="region of interest" description="Disordered" evidence="6">
    <location>
        <begin position="398"/>
        <end position="451"/>
    </location>
</feature>
<evidence type="ECO:0000256" key="5">
    <source>
        <dbReference type="SAM" id="Coils"/>
    </source>
</evidence>
<keyword evidence="1" id="KW-0479">Metal-binding</keyword>
<dbReference type="InterPro" id="IPR013087">
    <property type="entry name" value="Znf_C2H2_type"/>
</dbReference>
<evidence type="ECO:0000256" key="3">
    <source>
        <dbReference type="ARBA" id="ARBA00022833"/>
    </source>
</evidence>
<gene>
    <name evidence="9" type="ORF">PEVE_00028423</name>
</gene>
<dbReference type="SUPFAM" id="SSF140125">
    <property type="entry name" value="Rabenosyn-5 Rab-binding domain-like"/>
    <property type="match status" value="1"/>
</dbReference>
<dbReference type="Pfam" id="PF11464">
    <property type="entry name" value="Rbsn"/>
    <property type="match status" value="1"/>
</dbReference>
<dbReference type="InterPro" id="IPR011011">
    <property type="entry name" value="Znf_FYVE_PHD"/>
</dbReference>
<sequence>MDADEIKEGFLCPMCLKDLRSASILQKHFEESHSDDKDTLRQIRGMFGKAKRKIMDKIDSSDTDGIITGSEDDVPEGLVTRGVDPFLWDHQEFGTSRSRFREFRERRDAEIDRFVVETNKILIRLEKLLRSGVHVLDSPALPARQGRKSLERSLVPWIADSEVKFCHLCKKQFNVARRRHHCRLCGGIMCGKCSVFVSVTFSVSILKLDQVGSQSLPSKSKGRAKDDSDEAGIRACQACMDCLERYDKQEKEKKTKPTIVQLYEKMKSCMAEAETLQPVYMKMADSINLGEIQYDLEEAAHIRAKLLKMYESVDIVSKKIAALGTQDEKPPSHHTLKLQKGIRAYATGYLQENMFTLPNLPSVEKVYKLQQERACSLARKAAEEKAQRERAMQERLQATKLRQHKRQGSGDLKRNEPSGKPMNVQQSSPGSIQGTGWGPVPVTQGSSPDPMLQQIDIIKSYLRQAKEQRKLDEVEMLERNLMELEEEYMRQHQGR</sequence>
<keyword evidence="10" id="KW-1185">Reference proteome</keyword>
<evidence type="ECO:0000259" key="7">
    <source>
        <dbReference type="PROSITE" id="PS50157"/>
    </source>
</evidence>
<dbReference type="CDD" id="cd15716">
    <property type="entry name" value="FYVE_RBNS5"/>
    <property type="match status" value="1"/>
</dbReference>
<feature type="coiled-coil region" evidence="5">
    <location>
        <begin position="467"/>
        <end position="494"/>
    </location>
</feature>
<dbReference type="InterPro" id="IPR000306">
    <property type="entry name" value="Znf_FYVE"/>
</dbReference>
<dbReference type="Gene3D" id="3.30.40.10">
    <property type="entry name" value="Zinc/RING finger domain, C3HC4 (zinc finger)"/>
    <property type="match status" value="1"/>
</dbReference>
<comment type="caution">
    <text evidence="9">The sequence shown here is derived from an EMBL/GenBank/DDBJ whole genome shotgun (WGS) entry which is preliminary data.</text>
</comment>
<evidence type="ECO:0000256" key="4">
    <source>
        <dbReference type="PROSITE-ProRule" id="PRU00042"/>
    </source>
</evidence>
<dbReference type="Proteomes" id="UP001159427">
    <property type="component" value="Unassembled WGS sequence"/>
</dbReference>
<feature type="domain" description="C2H2-type" evidence="7">
    <location>
        <begin position="10"/>
        <end position="38"/>
    </location>
</feature>
<dbReference type="InterPro" id="IPR021565">
    <property type="entry name" value="Rbsn_Rab-bd"/>
</dbReference>
<evidence type="ECO:0000313" key="10">
    <source>
        <dbReference type="Proteomes" id="UP001159427"/>
    </source>
</evidence>
<dbReference type="SUPFAM" id="SSF57903">
    <property type="entry name" value="FYVE/PHD zinc finger"/>
    <property type="match status" value="1"/>
</dbReference>
<proteinExistence type="predicted"/>
<dbReference type="SMART" id="SM00064">
    <property type="entry name" value="FYVE"/>
    <property type="match status" value="1"/>
</dbReference>
<evidence type="ECO:0000259" key="8">
    <source>
        <dbReference type="PROSITE" id="PS50178"/>
    </source>
</evidence>
<feature type="domain" description="FYVE-type" evidence="8">
    <location>
        <begin position="160"/>
        <end position="244"/>
    </location>
</feature>
<evidence type="ECO:0000256" key="2">
    <source>
        <dbReference type="ARBA" id="ARBA00022771"/>
    </source>
</evidence>
<dbReference type="Pfam" id="PF01363">
    <property type="entry name" value="FYVE"/>
    <property type="match status" value="1"/>
</dbReference>
<protein>
    <recommendedName>
        <fullName evidence="11">Rabenosyn-5</fullName>
    </recommendedName>
</protein>
<accession>A0ABN8MDY9</accession>
<dbReference type="InterPro" id="IPR013083">
    <property type="entry name" value="Znf_RING/FYVE/PHD"/>
</dbReference>
<dbReference type="PANTHER" id="PTHR13510:SF44">
    <property type="entry name" value="RABENOSYN-5"/>
    <property type="match status" value="1"/>
</dbReference>
<organism evidence="9 10">
    <name type="scientific">Porites evermanni</name>
    <dbReference type="NCBI Taxonomy" id="104178"/>
    <lineage>
        <taxon>Eukaryota</taxon>
        <taxon>Metazoa</taxon>
        <taxon>Cnidaria</taxon>
        <taxon>Anthozoa</taxon>
        <taxon>Hexacorallia</taxon>
        <taxon>Scleractinia</taxon>
        <taxon>Fungiina</taxon>
        <taxon>Poritidae</taxon>
        <taxon>Porites</taxon>
    </lineage>
</organism>
<dbReference type="PROSITE" id="PS00028">
    <property type="entry name" value="ZINC_FINGER_C2H2_1"/>
    <property type="match status" value="1"/>
</dbReference>
<evidence type="ECO:0000256" key="1">
    <source>
        <dbReference type="ARBA" id="ARBA00022723"/>
    </source>
</evidence>
<evidence type="ECO:0008006" key="11">
    <source>
        <dbReference type="Google" id="ProtNLM"/>
    </source>
</evidence>
<keyword evidence="5" id="KW-0175">Coiled coil</keyword>